<dbReference type="InterPro" id="IPR004160">
    <property type="entry name" value="Transl_elong_EFTu/EF1A_C"/>
</dbReference>
<evidence type="ECO:0000313" key="12">
    <source>
        <dbReference type="Proteomes" id="UP000016930"/>
    </source>
</evidence>
<dbReference type="FunFam" id="3.40.50.300:FF:000003">
    <property type="entry name" value="Elongation factor Tu"/>
    <property type="match status" value="1"/>
</dbReference>
<evidence type="ECO:0000256" key="3">
    <source>
        <dbReference type="ARBA" id="ARBA00022741"/>
    </source>
</evidence>
<dbReference type="EMBL" id="KB445791">
    <property type="protein sequence ID" value="EMD42217.1"/>
    <property type="molecule type" value="Genomic_DNA"/>
</dbReference>
<dbReference type="Proteomes" id="UP000016930">
    <property type="component" value="Unassembled WGS sequence"/>
</dbReference>
<dbReference type="PANTHER" id="PTHR43721:SF36">
    <property type="entry name" value="ELONGATION FACTOR TU, MITOCHONDRIAL"/>
    <property type="match status" value="1"/>
</dbReference>
<evidence type="ECO:0000256" key="6">
    <source>
        <dbReference type="ARBA" id="ARBA00022946"/>
    </source>
</evidence>
<evidence type="ECO:0000256" key="4">
    <source>
        <dbReference type="ARBA" id="ARBA00022768"/>
    </source>
</evidence>
<dbReference type="PRINTS" id="PR00315">
    <property type="entry name" value="ELONGATNFCT"/>
</dbReference>
<dbReference type="Pfam" id="PF00009">
    <property type="entry name" value="GTP_EFTU"/>
    <property type="match status" value="1"/>
</dbReference>
<dbReference type="PANTHER" id="PTHR43721">
    <property type="entry name" value="ELONGATION FACTOR TU-RELATED"/>
    <property type="match status" value="1"/>
</dbReference>
<dbReference type="FunFam" id="2.40.30.10:FF:000001">
    <property type="entry name" value="Elongation factor Tu"/>
    <property type="match status" value="1"/>
</dbReference>
<dbReference type="InterPro" id="IPR033720">
    <property type="entry name" value="EFTU_2"/>
</dbReference>
<feature type="domain" description="Tr-type G" evidence="10">
    <location>
        <begin position="70"/>
        <end position="267"/>
    </location>
</feature>
<keyword evidence="6" id="KW-0809">Transit peptide</keyword>
<comment type="similarity">
    <text evidence="2 9">Belongs to the TRAFAC class translation factor GTPase superfamily. Classic translation factor GTPase family. EF-Tu/EF-1A subfamily.</text>
</comment>
<gene>
    <name evidence="11" type="ORF">CERSUDRAFT_110748</name>
</gene>
<dbReference type="InterPro" id="IPR041709">
    <property type="entry name" value="EF-Tu_GTP-bd"/>
</dbReference>
<keyword evidence="8 9" id="KW-0342">GTP-binding</keyword>
<dbReference type="NCBIfam" id="TIGR00485">
    <property type="entry name" value="EF-Tu"/>
    <property type="match status" value="1"/>
</dbReference>
<evidence type="ECO:0000256" key="1">
    <source>
        <dbReference type="ARBA" id="ARBA00004173"/>
    </source>
</evidence>
<dbReference type="GO" id="GO:0005525">
    <property type="term" value="F:GTP binding"/>
    <property type="evidence" value="ECO:0007669"/>
    <property type="project" value="UniProtKB-UniRule"/>
</dbReference>
<evidence type="ECO:0000256" key="5">
    <source>
        <dbReference type="ARBA" id="ARBA00022917"/>
    </source>
</evidence>
<keyword evidence="7" id="KW-0496">Mitochondrion</keyword>
<dbReference type="InterPro" id="IPR009000">
    <property type="entry name" value="Transl_B-barrel_sf"/>
</dbReference>
<dbReference type="AlphaFoldDB" id="M2RUS6"/>
<keyword evidence="5" id="KW-0648">Protein biosynthesis</keyword>
<organism evidence="11 12">
    <name type="scientific">Ceriporiopsis subvermispora (strain B)</name>
    <name type="common">White-rot fungus</name>
    <name type="synonym">Gelatoporia subvermispora</name>
    <dbReference type="NCBI Taxonomy" id="914234"/>
    <lineage>
        <taxon>Eukaryota</taxon>
        <taxon>Fungi</taxon>
        <taxon>Dikarya</taxon>
        <taxon>Basidiomycota</taxon>
        <taxon>Agaricomycotina</taxon>
        <taxon>Agaricomycetes</taxon>
        <taxon>Polyporales</taxon>
        <taxon>Gelatoporiaceae</taxon>
        <taxon>Gelatoporia</taxon>
    </lineage>
</organism>
<protein>
    <recommendedName>
        <fullName evidence="9">Elongation factor Tu</fullName>
    </recommendedName>
</protein>
<comment type="function">
    <text evidence="9">This protein promotes the GTP-dependent binding of aminoacyl-tRNA to the A-site of ribosomes during protein biosynthesis.</text>
</comment>
<dbReference type="InterPro" id="IPR027417">
    <property type="entry name" value="P-loop_NTPase"/>
</dbReference>
<evidence type="ECO:0000256" key="2">
    <source>
        <dbReference type="ARBA" id="ARBA00007249"/>
    </source>
</evidence>
<dbReference type="HOGENOM" id="CLU_007265_0_0_1"/>
<dbReference type="SUPFAM" id="SSF52540">
    <property type="entry name" value="P-loop containing nucleoside triphosphate hydrolases"/>
    <property type="match status" value="1"/>
</dbReference>
<proteinExistence type="inferred from homology"/>
<dbReference type="InterPro" id="IPR000795">
    <property type="entry name" value="T_Tr_GTP-bd_dom"/>
</dbReference>
<dbReference type="InterPro" id="IPR050055">
    <property type="entry name" value="EF-Tu_GTPase"/>
</dbReference>
<dbReference type="NCBIfam" id="TIGR00231">
    <property type="entry name" value="small_GTP"/>
    <property type="match status" value="1"/>
</dbReference>
<accession>M2RUS6</accession>
<dbReference type="NCBIfam" id="NF009373">
    <property type="entry name" value="PRK12736.1"/>
    <property type="match status" value="1"/>
</dbReference>
<comment type="subcellular location">
    <subcellularLocation>
        <location evidence="1">Mitochondrion</location>
    </subcellularLocation>
</comment>
<dbReference type="Gene3D" id="3.40.50.300">
    <property type="entry name" value="P-loop containing nucleotide triphosphate hydrolases"/>
    <property type="match status" value="1"/>
</dbReference>
<dbReference type="CDD" id="cd03697">
    <property type="entry name" value="EFTU_II"/>
    <property type="match status" value="1"/>
</dbReference>
<reference evidence="11 12" key="1">
    <citation type="journal article" date="2012" name="Proc. Natl. Acad. Sci. U.S.A.">
        <title>Comparative genomics of Ceriporiopsis subvermispora and Phanerochaete chrysosporium provide insight into selective ligninolysis.</title>
        <authorList>
            <person name="Fernandez-Fueyo E."/>
            <person name="Ruiz-Duenas F.J."/>
            <person name="Ferreira P."/>
            <person name="Floudas D."/>
            <person name="Hibbett D.S."/>
            <person name="Canessa P."/>
            <person name="Larrondo L.F."/>
            <person name="James T.Y."/>
            <person name="Seelenfreund D."/>
            <person name="Lobos S."/>
            <person name="Polanco R."/>
            <person name="Tello M."/>
            <person name="Honda Y."/>
            <person name="Watanabe T."/>
            <person name="Watanabe T."/>
            <person name="Ryu J.S."/>
            <person name="Kubicek C.P."/>
            <person name="Schmoll M."/>
            <person name="Gaskell J."/>
            <person name="Hammel K.E."/>
            <person name="St John F.J."/>
            <person name="Vanden Wymelenberg A."/>
            <person name="Sabat G."/>
            <person name="Splinter BonDurant S."/>
            <person name="Syed K."/>
            <person name="Yadav J.S."/>
            <person name="Doddapaneni H."/>
            <person name="Subramanian V."/>
            <person name="Lavin J.L."/>
            <person name="Oguiza J.A."/>
            <person name="Perez G."/>
            <person name="Pisabarro A.G."/>
            <person name="Ramirez L."/>
            <person name="Santoyo F."/>
            <person name="Master E."/>
            <person name="Coutinho P.M."/>
            <person name="Henrissat B."/>
            <person name="Lombard V."/>
            <person name="Magnuson J.K."/>
            <person name="Kuees U."/>
            <person name="Hori C."/>
            <person name="Igarashi K."/>
            <person name="Samejima M."/>
            <person name="Held B.W."/>
            <person name="Barry K.W."/>
            <person name="LaButti K.M."/>
            <person name="Lapidus A."/>
            <person name="Lindquist E.A."/>
            <person name="Lucas S.M."/>
            <person name="Riley R."/>
            <person name="Salamov A.A."/>
            <person name="Hoffmeister D."/>
            <person name="Schwenk D."/>
            <person name="Hadar Y."/>
            <person name="Yarden O."/>
            <person name="de Vries R.P."/>
            <person name="Wiebenga A."/>
            <person name="Stenlid J."/>
            <person name="Eastwood D."/>
            <person name="Grigoriev I.V."/>
            <person name="Berka R.M."/>
            <person name="Blanchette R.A."/>
            <person name="Kersten P."/>
            <person name="Martinez A.T."/>
            <person name="Vicuna R."/>
            <person name="Cullen D."/>
        </authorList>
    </citation>
    <scope>NUCLEOTIDE SEQUENCE [LARGE SCALE GENOMIC DNA]</scope>
    <source>
        <strain evidence="11 12">B</strain>
    </source>
</reference>
<keyword evidence="3 9" id="KW-0547">Nucleotide-binding</keyword>
<sequence length="469" mass="51149">MLAAQLAATRTLARRACSARATQSLLHTCARTSLRQTSRPVHPTLFQATRSLAARRGYADAAGSKYSRAKPHLNIGTIGHVDHGKTTLTAAITKVLAEEGGAKFTDYAEIDKAPEEKARGITINSTHIEYESSNRHYGHIDCPGHADYIKNMITGAAQMDGAIVVVSATDGQMPQTREHLLLARQVGVKKLVVFINKVDMISDTEMLELVDMEMRDLLSTYNFDGENTPIIMGSALAALEGRDEEIGKKKVLELVQACDEWLDVPPRDLDKPFLLPIEDVFSIAGRGTVVTGRAERGTINKGDEVEIIGLGTKIKTTLTGIESFHKELDRGEAGDNMGALLRGIKREDVQRGQVLVATGSIKAVKTFQAQIYVLTKDEGGRYTPFMASYQPQIFIRTADISTSLQWPEGTADAEDKMVMPGDNVEMVCKLFHDVAAEPGTRFTIREGGKTRSWNTRRASSCGGHASSSC</sequence>
<dbReference type="HAMAP" id="MF_00118_B">
    <property type="entry name" value="EF_Tu_B"/>
    <property type="match status" value="1"/>
</dbReference>
<dbReference type="STRING" id="914234.M2RUS6"/>
<dbReference type="PROSITE" id="PS51722">
    <property type="entry name" value="G_TR_2"/>
    <property type="match status" value="1"/>
</dbReference>
<dbReference type="GO" id="GO:0003746">
    <property type="term" value="F:translation elongation factor activity"/>
    <property type="evidence" value="ECO:0007669"/>
    <property type="project" value="UniProtKB-UniRule"/>
</dbReference>
<dbReference type="GO" id="GO:0003924">
    <property type="term" value="F:GTPase activity"/>
    <property type="evidence" value="ECO:0007669"/>
    <property type="project" value="UniProtKB-UniRule"/>
</dbReference>
<dbReference type="NCBIfam" id="NF009372">
    <property type="entry name" value="PRK12735.1"/>
    <property type="match status" value="1"/>
</dbReference>
<name>M2RUS6_CERS8</name>
<dbReference type="InterPro" id="IPR005225">
    <property type="entry name" value="Small_GTP-bd"/>
</dbReference>
<dbReference type="Gene3D" id="2.40.30.10">
    <property type="entry name" value="Translation factors"/>
    <property type="match status" value="2"/>
</dbReference>
<dbReference type="CDD" id="cd03707">
    <property type="entry name" value="EFTU_III"/>
    <property type="match status" value="1"/>
</dbReference>
<dbReference type="GO" id="GO:0070125">
    <property type="term" value="P:mitochondrial translational elongation"/>
    <property type="evidence" value="ECO:0007669"/>
    <property type="project" value="TreeGrafter"/>
</dbReference>
<dbReference type="SUPFAM" id="SSF50465">
    <property type="entry name" value="EF-Tu/eEF-1alpha/eIF2-gamma C-terminal domain"/>
    <property type="match status" value="1"/>
</dbReference>
<dbReference type="PROSITE" id="PS00301">
    <property type="entry name" value="G_TR_1"/>
    <property type="match status" value="1"/>
</dbReference>
<dbReference type="InterPro" id="IPR004161">
    <property type="entry name" value="EFTu-like_2"/>
</dbReference>
<dbReference type="InterPro" id="IPR031157">
    <property type="entry name" value="G_TR_CS"/>
</dbReference>
<dbReference type="GO" id="GO:0005739">
    <property type="term" value="C:mitochondrion"/>
    <property type="evidence" value="ECO:0007669"/>
    <property type="project" value="UniProtKB-SubCell"/>
</dbReference>
<dbReference type="Pfam" id="PF03144">
    <property type="entry name" value="GTP_EFTU_D2"/>
    <property type="match status" value="1"/>
</dbReference>
<dbReference type="InterPro" id="IPR004541">
    <property type="entry name" value="Transl_elong_EFTu/EF1A_bac/org"/>
</dbReference>
<dbReference type="NCBIfam" id="NF000766">
    <property type="entry name" value="PRK00049.1"/>
    <property type="match status" value="1"/>
</dbReference>
<evidence type="ECO:0000259" key="10">
    <source>
        <dbReference type="PROSITE" id="PS51722"/>
    </source>
</evidence>
<evidence type="ECO:0000256" key="7">
    <source>
        <dbReference type="ARBA" id="ARBA00023128"/>
    </source>
</evidence>
<evidence type="ECO:0000313" key="11">
    <source>
        <dbReference type="EMBL" id="EMD42217.1"/>
    </source>
</evidence>
<evidence type="ECO:0000256" key="8">
    <source>
        <dbReference type="ARBA" id="ARBA00023134"/>
    </source>
</evidence>
<dbReference type="InterPro" id="IPR009001">
    <property type="entry name" value="Transl_elong_EF1A/Init_IF2_C"/>
</dbReference>
<dbReference type="Pfam" id="PF03143">
    <property type="entry name" value="GTP_EFTU_D3"/>
    <property type="match status" value="1"/>
</dbReference>
<keyword evidence="12" id="KW-1185">Reference proteome</keyword>
<evidence type="ECO:0000256" key="9">
    <source>
        <dbReference type="RuleBase" id="RU000325"/>
    </source>
</evidence>
<keyword evidence="4 9" id="KW-0251">Elongation factor</keyword>
<dbReference type="CDD" id="cd01884">
    <property type="entry name" value="EF_Tu"/>
    <property type="match status" value="1"/>
</dbReference>
<dbReference type="SUPFAM" id="SSF50447">
    <property type="entry name" value="Translation proteins"/>
    <property type="match status" value="1"/>
</dbReference>
<dbReference type="OrthoDB" id="2067at2759"/>